<feature type="compositionally biased region" description="Polar residues" evidence="10">
    <location>
        <begin position="466"/>
        <end position="483"/>
    </location>
</feature>
<feature type="region of interest" description="Disordered" evidence="10">
    <location>
        <begin position="1"/>
        <end position="83"/>
    </location>
</feature>
<feature type="region of interest" description="Disordered" evidence="10">
    <location>
        <begin position="401"/>
        <end position="443"/>
    </location>
</feature>
<dbReference type="GO" id="GO:0005737">
    <property type="term" value="C:cytoplasm"/>
    <property type="evidence" value="ECO:0007669"/>
    <property type="project" value="TreeGrafter"/>
</dbReference>
<evidence type="ECO:0000256" key="3">
    <source>
        <dbReference type="ARBA" id="ARBA00022679"/>
    </source>
</evidence>
<feature type="compositionally biased region" description="Polar residues" evidence="10">
    <location>
        <begin position="325"/>
        <end position="364"/>
    </location>
</feature>
<feature type="region of interest" description="Disordered" evidence="10">
    <location>
        <begin position="293"/>
        <end position="387"/>
    </location>
</feature>
<feature type="compositionally biased region" description="Basic and acidic residues" evidence="10">
    <location>
        <begin position="293"/>
        <end position="306"/>
    </location>
</feature>
<feature type="compositionally biased region" description="Basic and acidic residues" evidence="10">
    <location>
        <begin position="1003"/>
        <end position="1044"/>
    </location>
</feature>
<reference evidence="12" key="1">
    <citation type="submission" date="2021-03" db="EMBL/GenBank/DDBJ databases">
        <title>Draft genome sequence of rust myrtle Austropuccinia psidii MF-1, a brazilian biotype.</title>
        <authorList>
            <person name="Quecine M.C."/>
            <person name="Pachon D.M.R."/>
            <person name="Bonatelli M.L."/>
            <person name="Correr F.H."/>
            <person name="Franceschini L.M."/>
            <person name="Leite T.F."/>
            <person name="Margarido G.R.A."/>
            <person name="Almeida C.A."/>
            <person name="Ferrarezi J.A."/>
            <person name="Labate C.A."/>
        </authorList>
    </citation>
    <scope>NUCLEOTIDE SEQUENCE</scope>
    <source>
        <strain evidence="12">MF-1</strain>
    </source>
</reference>
<keyword evidence="6" id="KW-0067">ATP-binding</keyword>
<feature type="coiled-coil region" evidence="9">
    <location>
        <begin position="83"/>
        <end position="117"/>
    </location>
</feature>
<feature type="region of interest" description="Disordered" evidence="10">
    <location>
        <begin position="141"/>
        <end position="180"/>
    </location>
</feature>
<feature type="compositionally biased region" description="Polar residues" evidence="10">
    <location>
        <begin position="156"/>
        <end position="173"/>
    </location>
</feature>
<feature type="region of interest" description="Disordered" evidence="10">
    <location>
        <begin position="940"/>
        <end position="965"/>
    </location>
</feature>
<feature type="domain" description="Serine/threonine-protein kinase haspin C-terminal" evidence="11">
    <location>
        <begin position="872"/>
        <end position="982"/>
    </location>
</feature>
<feature type="compositionally biased region" description="Low complexity" evidence="10">
    <location>
        <begin position="66"/>
        <end position="79"/>
    </location>
</feature>
<name>A0A9Q3CA57_9BASI</name>
<keyword evidence="9" id="KW-0175">Coiled coil</keyword>
<comment type="catalytic activity">
    <reaction evidence="8">
        <text>L-seryl-[protein] + ATP = O-phospho-L-seryl-[protein] + ADP + H(+)</text>
        <dbReference type="Rhea" id="RHEA:17989"/>
        <dbReference type="Rhea" id="RHEA-COMP:9863"/>
        <dbReference type="Rhea" id="RHEA-COMP:11604"/>
        <dbReference type="ChEBI" id="CHEBI:15378"/>
        <dbReference type="ChEBI" id="CHEBI:29999"/>
        <dbReference type="ChEBI" id="CHEBI:30616"/>
        <dbReference type="ChEBI" id="CHEBI:83421"/>
        <dbReference type="ChEBI" id="CHEBI:456216"/>
        <dbReference type="EC" id="2.7.11.1"/>
    </reaction>
</comment>
<dbReference type="SMART" id="SM01331">
    <property type="entry name" value="DUF3635"/>
    <property type="match status" value="1"/>
</dbReference>
<feature type="compositionally biased region" description="Polar residues" evidence="10">
    <location>
        <begin position="430"/>
        <end position="442"/>
    </location>
</feature>
<evidence type="ECO:0000313" key="13">
    <source>
        <dbReference type="Proteomes" id="UP000765509"/>
    </source>
</evidence>
<keyword evidence="2" id="KW-0723">Serine/threonine-protein kinase</keyword>
<keyword evidence="4" id="KW-0547">Nucleotide-binding</keyword>
<feature type="compositionally biased region" description="Polar residues" evidence="10">
    <location>
        <begin position="21"/>
        <end position="65"/>
    </location>
</feature>
<feature type="compositionally biased region" description="Low complexity" evidence="10">
    <location>
        <begin position="219"/>
        <end position="233"/>
    </location>
</feature>
<dbReference type="PANTHER" id="PTHR24419">
    <property type="entry name" value="INTERLEUKIN-1 RECEPTOR-ASSOCIATED KINASE"/>
    <property type="match status" value="1"/>
</dbReference>
<dbReference type="PANTHER" id="PTHR24419:SF18">
    <property type="entry name" value="SERINE_THREONINE-PROTEIN KINASE HASPIN"/>
    <property type="match status" value="1"/>
</dbReference>
<keyword evidence="5" id="KW-0418">Kinase</keyword>
<comment type="caution">
    <text evidence="12">The sequence shown here is derived from an EMBL/GenBank/DDBJ whole genome shotgun (WGS) entry which is preliminary data.</text>
</comment>
<evidence type="ECO:0000256" key="1">
    <source>
        <dbReference type="ARBA" id="ARBA00012513"/>
    </source>
</evidence>
<feature type="compositionally biased region" description="Basic and acidic residues" evidence="10">
    <location>
        <begin position="944"/>
        <end position="965"/>
    </location>
</feature>
<dbReference type="OrthoDB" id="5327538at2759"/>
<evidence type="ECO:0000256" key="2">
    <source>
        <dbReference type="ARBA" id="ARBA00022527"/>
    </source>
</evidence>
<protein>
    <recommendedName>
        <fullName evidence="1">non-specific serine/threonine protein kinase</fullName>
        <ecNumber evidence="1">2.7.11.1</ecNumber>
    </recommendedName>
</protein>
<evidence type="ECO:0000313" key="12">
    <source>
        <dbReference type="EMBL" id="MBW0480034.1"/>
    </source>
</evidence>
<accession>A0A9Q3CA57</accession>
<evidence type="ECO:0000256" key="10">
    <source>
        <dbReference type="SAM" id="MobiDB-lite"/>
    </source>
</evidence>
<dbReference type="EMBL" id="AVOT02005814">
    <property type="protein sequence ID" value="MBW0480034.1"/>
    <property type="molecule type" value="Genomic_DNA"/>
</dbReference>
<gene>
    <name evidence="12" type="ORF">O181_019749</name>
</gene>
<dbReference type="SUPFAM" id="SSF56112">
    <property type="entry name" value="Protein kinase-like (PK-like)"/>
    <property type="match status" value="1"/>
</dbReference>
<feature type="compositionally biased region" description="Polar residues" evidence="10">
    <location>
        <begin position="1"/>
        <end position="11"/>
    </location>
</feature>
<evidence type="ECO:0000256" key="9">
    <source>
        <dbReference type="SAM" id="Coils"/>
    </source>
</evidence>
<feature type="compositionally biased region" description="Low complexity" evidence="10">
    <location>
        <begin position="309"/>
        <end position="324"/>
    </location>
</feature>
<keyword evidence="3" id="KW-0808">Transferase</keyword>
<dbReference type="Proteomes" id="UP000765509">
    <property type="component" value="Unassembled WGS sequence"/>
</dbReference>
<dbReference type="Pfam" id="PF12330">
    <property type="entry name" value="Haspin_kinase"/>
    <property type="match status" value="1"/>
</dbReference>
<evidence type="ECO:0000256" key="5">
    <source>
        <dbReference type="ARBA" id="ARBA00022777"/>
    </source>
</evidence>
<sequence>MIYSQIDSSLRPQKRLPIKTYSKSNVRTSSANQPSVEAKNLSKSKNQPSGEAKNLSKSKNQPIEINSNSSDSDSSSSWVDDNHSSFKKKLKTLKNNNQNLQNQISNLKRNSKLELNSYDSDSSSNKLINHQKNLNQKSIKLNQSNNSKFQVKSPITKPNLSSSKFYQNKSIKQPKNVYRPRKNFIESSDSDQNLNSSKQKSNQIIELSDSDQNPHCPRQKSNQIIQSSDSDQNPHFSKQKSNQITQSSDSDQNLHSSKQKSNQIIQSSKRDQNPHSFKQKSNLDKILKSLESRKQSAHNQRDELDSQTHLSSSKSKLLKHSSLSETLNRPSRNPNRTADQNQRLTSKTSFNQSPSTLFRPNTLLTRRRQTDFHRPSPSGITKSTKSVLRDKINCIHNSPRPIIPASSNSKPSPHSCKPLAQVGHTHETKPNQSNLNQTSSPAFRQVRGRLSFVTSSARRNRFQPLAHTNQQSPRPISLPQSATPQKNLLDRHSTKNHPQLAIYSPFIRHQTPTSPYFSKPISTEISSLLNICDQPSILDFASLVKKLCHGKDRPASTLSRNQSRSKGICTKIGEASYSEVFVFSNKDSQNSKTSSTIITKSSLSSNNQRIVMKVIPIRRANKIFQNQAKTEIVNWMDDQSDKRSENFSSNDFPCETEWSDAEKEVKLTKLLGSKSVQGFINFEGCLVVSGAYPQLLLKEWDIYRKQNPKQALNPRPSKFSSKQLYCCIMLAHAGKDLETSPLNRWQEAASIFSQVLHALSWAEQHYQFEHRDLHWGNLLIENSSEELQQERLKDSDRELKNLTVSMNQTNLNQTTPKRSLNSDPLDPYSSGIVVSLIDYGLSRATIDKSKLTENQKKKSGKEVETIWTEPDPELFGISQSPFDQDYQFKCYDLMNIARGQKSWSDPIPISNVVWLHYLAKKLIEEKGLVEPINPMVLKERPKRNKESLKDTKQLQKDEVEHEESSPRRNLLKIEYQCYRLLIESERVLDQLIENEISGNSQKKGLENDLHFERNKIDRKQKNKDNDHHNNKDAKTSSKVIRKEQENGNHDFPIILKFLEWWNEYKNQNGL</sequence>
<dbReference type="AlphaFoldDB" id="A0A9Q3CA57"/>
<dbReference type="GO" id="GO:0072354">
    <property type="term" value="F:histone H3T3 kinase activity"/>
    <property type="evidence" value="ECO:0007669"/>
    <property type="project" value="TreeGrafter"/>
</dbReference>
<evidence type="ECO:0000256" key="4">
    <source>
        <dbReference type="ARBA" id="ARBA00022741"/>
    </source>
</evidence>
<feature type="region of interest" description="Disordered" evidence="10">
    <location>
        <begin position="208"/>
        <end position="280"/>
    </location>
</feature>
<dbReference type="InterPro" id="IPR011009">
    <property type="entry name" value="Kinase-like_dom_sf"/>
</dbReference>
<evidence type="ECO:0000256" key="6">
    <source>
        <dbReference type="ARBA" id="ARBA00022840"/>
    </source>
</evidence>
<dbReference type="Gene3D" id="1.10.510.10">
    <property type="entry name" value="Transferase(Phosphotransferase) domain 1"/>
    <property type="match status" value="1"/>
</dbReference>
<evidence type="ECO:0000256" key="7">
    <source>
        <dbReference type="ARBA" id="ARBA00047899"/>
    </source>
</evidence>
<feature type="region of interest" description="Disordered" evidence="10">
    <location>
        <begin position="1002"/>
        <end position="1044"/>
    </location>
</feature>
<feature type="compositionally biased region" description="Polar residues" evidence="10">
    <location>
        <begin position="141"/>
        <end position="150"/>
    </location>
</feature>
<dbReference type="EC" id="2.7.11.1" evidence="1"/>
<comment type="catalytic activity">
    <reaction evidence="7">
        <text>L-threonyl-[protein] + ATP = O-phospho-L-threonyl-[protein] + ADP + H(+)</text>
        <dbReference type="Rhea" id="RHEA:46608"/>
        <dbReference type="Rhea" id="RHEA-COMP:11060"/>
        <dbReference type="Rhea" id="RHEA-COMP:11605"/>
        <dbReference type="ChEBI" id="CHEBI:15378"/>
        <dbReference type="ChEBI" id="CHEBI:30013"/>
        <dbReference type="ChEBI" id="CHEBI:30616"/>
        <dbReference type="ChEBI" id="CHEBI:61977"/>
        <dbReference type="ChEBI" id="CHEBI:456216"/>
        <dbReference type="EC" id="2.7.11.1"/>
    </reaction>
</comment>
<organism evidence="12 13">
    <name type="scientific">Austropuccinia psidii MF-1</name>
    <dbReference type="NCBI Taxonomy" id="1389203"/>
    <lineage>
        <taxon>Eukaryota</taxon>
        <taxon>Fungi</taxon>
        <taxon>Dikarya</taxon>
        <taxon>Basidiomycota</taxon>
        <taxon>Pucciniomycotina</taxon>
        <taxon>Pucciniomycetes</taxon>
        <taxon>Pucciniales</taxon>
        <taxon>Sphaerophragmiaceae</taxon>
        <taxon>Austropuccinia</taxon>
    </lineage>
</organism>
<dbReference type="GO" id="GO:0035556">
    <property type="term" value="P:intracellular signal transduction"/>
    <property type="evidence" value="ECO:0007669"/>
    <property type="project" value="TreeGrafter"/>
</dbReference>
<proteinExistence type="predicted"/>
<dbReference type="GO" id="GO:0005634">
    <property type="term" value="C:nucleus"/>
    <property type="evidence" value="ECO:0007669"/>
    <property type="project" value="TreeGrafter"/>
</dbReference>
<feature type="compositionally biased region" description="Polar residues" evidence="10">
    <location>
        <begin position="234"/>
        <end position="255"/>
    </location>
</feature>
<dbReference type="Gene3D" id="3.30.200.20">
    <property type="entry name" value="Phosphorylase Kinase, domain 1"/>
    <property type="match status" value="1"/>
</dbReference>
<dbReference type="GO" id="GO:0000278">
    <property type="term" value="P:mitotic cell cycle"/>
    <property type="evidence" value="ECO:0007669"/>
    <property type="project" value="TreeGrafter"/>
</dbReference>
<keyword evidence="13" id="KW-1185">Reference proteome</keyword>
<evidence type="ECO:0000256" key="8">
    <source>
        <dbReference type="ARBA" id="ARBA00048679"/>
    </source>
</evidence>
<evidence type="ECO:0000259" key="11">
    <source>
        <dbReference type="SMART" id="SM01331"/>
    </source>
</evidence>
<dbReference type="InterPro" id="IPR024604">
    <property type="entry name" value="GSG2_C"/>
</dbReference>
<feature type="region of interest" description="Disordered" evidence="10">
    <location>
        <begin position="456"/>
        <end position="483"/>
    </location>
</feature>
<dbReference type="GO" id="GO:0005524">
    <property type="term" value="F:ATP binding"/>
    <property type="evidence" value="ECO:0007669"/>
    <property type="project" value="UniProtKB-KW"/>
</dbReference>